<dbReference type="RefSeq" id="WP_147148918.1">
    <property type="nucleotide sequence ID" value="NZ_BKAJ01000032.1"/>
</dbReference>
<feature type="domain" description="3-hydroxyisobutyrate dehydrogenase-like NAD-binding" evidence="5">
    <location>
        <begin position="165"/>
        <end position="286"/>
    </location>
</feature>
<dbReference type="GO" id="GO:0050661">
    <property type="term" value="F:NADP binding"/>
    <property type="evidence" value="ECO:0007669"/>
    <property type="project" value="InterPro"/>
</dbReference>
<dbReference type="EMBL" id="BKAJ01000032">
    <property type="protein sequence ID" value="GEP54918.1"/>
    <property type="molecule type" value="Genomic_DNA"/>
</dbReference>
<dbReference type="AlphaFoldDB" id="A0A512N7F6"/>
<reference evidence="6 7" key="1">
    <citation type="submission" date="2019-07" db="EMBL/GenBank/DDBJ databases">
        <title>Whole genome shotgun sequence of Reyranella soli NBRC 108950.</title>
        <authorList>
            <person name="Hosoyama A."/>
            <person name="Uohara A."/>
            <person name="Ohji S."/>
            <person name="Ichikawa N."/>
        </authorList>
    </citation>
    <scope>NUCLEOTIDE SEQUENCE [LARGE SCALE GENOMIC DNA]</scope>
    <source>
        <strain evidence="6 7">NBRC 108950</strain>
    </source>
</reference>
<organism evidence="6 7">
    <name type="scientific">Reyranella soli</name>
    <dbReference type="NCBI Taxonomy" id="1230389"/>
    <lineage>
        <taxon>Bacteria</taxon>
        <taxon>Pseudomonadati</taxon>
        <taxon>Pseudomonadota</taxon>
        <taxon>Alphaproteobacteria</taxon>
        <taxon>Hyphomicrobiales</taxon>
        <taxon>Reyranellaceae</taxon>
        <taxon>Reyranella</taxon>
    </lineage>
</organism>
<dbReference type="PIRSF" id="PIRSF000103">
    <property type="entry name" value="HIBADH"/>
    <property type="match status" value="1"/>
</dbReference>
<evidence type="ECO:0000259" key="5">
    <source>
        <dbReference type="Pfam" id="PF14833"/>
    </source>
</evidence>
<dbReference type="Pfam" id="PF14833">
    <property type="entry name" value="NAD_binding_11"/>
    <property type="match status" value="1"/>
</dbReference>
<dbReference type="PANTHER" id="PTHR43060">
    <property type="entry name" value="3-HYDROXYISOBUTYRATE DEHYDROGENASE-LIKE 1, MITOCHONDRIAL-RELATED"/>
    <property type="match status" value="1"/>
</dbReference>
<protein>
    <submittedName>
        <fullName evidence="6">3-hydroxyisobutyrate dehydrogenase</fullName>
    </submittedName>
</protein>
<dbReference type="PANTHER" id="PTHR43060:SF15">
    <property type="entry name" value="3-HYDROXYISOBUTYRATE DEHYDROGENASE-LIKE 1, MITOCHONDRIAL-RELATED"/>
    <property type="match status" value="1"/>
</dbReference>
<evidence type="ECO:0000259" key="4">
    <source>
        <dbReference type="Pfam" id="PF03446"/>
    </source>
</evidence>
<dbReference type="GO" id="GO:0051287">
    <property type="term" value="F:NAD binding"/>
    <property type="evidence" value="ECO:0007669"/>
    <property type="project" value="InterPro"/>
</dbReference>
<dbReference type="InterPro" id="IPR006115">
    <property type="entry name" value="6PGDH_NADP-bd"/>
</dbReference>
<dbReference type="Gene3D" id="1.10.1040.10">
    <property type="entry name" value="N-(1-d-carboxylethyl)-l-norvaline Dehydrogenase, domain 2"/>
    <property type="match status" value="1"/>
</dbReference>
<dbReference type="InterPro" id="IPR029154">
    <property type="entry name" value="HIBADH-like_NADP-bd"/>
</dbReference>
<evidence type="ECO:0000256" key="1">
    <source>
        <dbReference type="ARBA" id="ARBA00023002"/>
    </source>
</evidence>
<feature type="domain" description="6-phosphogluconate dehydrogenase NADP-binding" evidence="4">
    <location>
        <begin position="2"/>
        <end position="162"/>
    </location>
</feature>
<gene>
    <name evidence="6" type="primary">mmsB_1</name>
    <name evidence="6" type="ORF">RSO01_20840</name>
</gene>
<dbReference type="Pfam" id="PF03446">
    <property type="entry name" value="NAD_binding_2"/>
    <property type="match status" value="1"/>
</dbReference>
<dbReference type="InterPro" id="IPR015815">
    <property type="entry name" value="HIBADH-related"/>
</dbReference>
<dbReference type="InterPro" id="IPR013328">
    <property type="entry name" value="6PGD_dom2"/>
</dbReference>
<evidence type="ECO:0000256" key="3">
    <source>
        <dbReference type="PIRSR" id="PIRSR000103-1"/>
    </source>
</evidence>
<keyword evidence="1" id="KW-0560">Oxidoreductase</keyword>
<dbReference type="SUPFAM" id="SSF48179">
    <property type="entry name" value="6-phosphogluconate dehydrogenase C-terminal domain-like"/>
    <property type="match status" value="1"/>
</dbReference>
<dbReference type="SUPFAM" id="SSF51735">
    <property type="entry name" value="NAD(P)-binding Rossmann-fold domains"/>
    <property type="match status" value="1"/>
</dbReference>
<dbReference type="OrthoDB" id="7340804at2"/>
<keyword evidence="7" id="KW-1185">Reference proteome</keyword>
<evidence type="ECO:0000313" key="7">
    <source>
        <dbReference type="Proteomes" id="UP000321058"/>
    </source>
</evidence>
<dbReference type="Proteomes" id="UP000321058">
    <property type="component" value="Unassembled WGS sequence"/>
</dbReference>
<accession>A0A512N7F6</accession>
<comment type="caution">
    <text evidence="6">The sequence shown here is derived from an EMBL/GenBank/DDBJ whole genome shotgun (WGS) entry which is preliminary data.</text>
</comment>
<name>A0A512N7F6_9HYPH</name>
<keyword evidence="2" id="KW-0520">NAD</keyword>
<dbReference type="Gene3D" id="3.40.50.720">
    <property type="entry name" value="NAD(P)-binding Rossmann-like Domain"/>
    <property type="match status" value="1"/>
</dbReference>
<sequence length="296" mass="30650">MKVGFIGVGNMGGPMCRNIIKRSNHQVTVFDLNAAAVKACTDLGGTAAKSIAEVTKGADLVLTSLPMPKDVEAVTLGDNGILANITKGQTYIDLSTNAPSMVKKVGAAMAARGIAMLDAPVSGGTTGAEAATIAIMVGGDKKVFDDALPVLQSFSANVIHMGGLGSGTVAKLVNNMLSFCNMSALVEGMMLGTSYGLDPDKLLHVISTSSGNSNAIKNFTLRALPGKYSPPSFALDLAYKDLHLALELGDELGVPLYQGASTHNLQRLAKGMGFGPDDSTSVLRVYESMLGRKVKA</sequence>
<dbReference type="InterPro" id="IPR036291">
    <property type="entry name" value="NAD(P)-bd_dom_sf"/>
</dbReference>
<evidence type="ECO:0000256" key="2">
    <source>
        <dbReference type="ARBA" id="ARBA00023027"/>
    </source>
</evidence>
<dbReference type="InterPro" id="IPR008927">
    <property type="entry name" value="6-PGluconate_DH-like_C_sf"/>
</dbReference>
<dbReference type="GO" id="GO:0016491">
    <property type="term" value="F:oxidoreductase activity"/>
    <property type="evidence" value="ECO:0007669"/>
    <property type="project" value="UniProtKB-KW"/>
</dbReference>
<evidence type="ECO:0000313" key="6">
    <source>
        <dbReference type="EMBL" id="GEP54918.1"/>
    </source>
</evidence>
<feature type="active site" evidence="3">
    <location>
        <position position="171"/>
    </location>
</feature>
<proteinExistence type="predicted"/>